<gene>
    <name evidence="1" type="ORF">ERUC_LOCUS24794</name>
</gene>
<name>A0ABC8KM29_ERUVS</name>
<evidence type="ECO:0000313" key="2">
    <source>
        <dbReference type="Proteomes" id="UP001642260"/>
    </source>
</evidence>
<evidence type="ECO:0000313" key="1">
    <source>
        <dbReference type="EMBL" id="CAH8359038.1"/>
    </source>
</evidence>
<sequence length="93" mass="10628">MKGDAFPKTQCRNIGKERKISYVLDFLGGGSSEPPKMLCPSLKTSNLSWQLSSINDCELNLEALSLQEIIQFLTFIFFDKWSETLYIEHFSTT</sequence>
<organism evidence="1 2">
    <name type="scientific">Eruca vesicaria subsp. sativa</name>
    <name type="common">Garden rocket</name>
    <name type="synonym">Eruca sativa</name>
    <dbReference type="NCBI Taxonomy" id="29727"/>
    <lineage>
        <taxon>Eukaryota</taxon>
        <taxon>Viridiplantae</taxon>
        <taxon>Streptophyta</taxon>
        <taxon>Embryophyta</taxon>
        <taxon>Tracheophyta</taxon>
        <taxon>Spermatophyta</taxon>
        <taxon>Magnoliopsida</taxon>
        <taxon>eudicotyledons</taxon>
        <taxon>Gunneridae</taxon>
        <taxon>Pentapetalae</taxon>
        <taxon>rosids</taxon>
        <taxon>malvids</taxon>
        <taxon>Brassicales</taxon>
        <taxon>Brassicaceae</taxon>
        <taxon>Brassiceae</taxon>
        <taxon>Eruca</taxon>
    </lineage>
</organism>
<dbReference type="AlphaFoldDB" id="A0ABC8KM29"/>
<keyword evidence="2" id="KW-1185">Reference proteome</keyword>
<reference evidence="1 2" key="1">
    <citation type="submission" date="2022-03" db="EMBL/GenBank/DDBJ databases">
        <authorList>
            <person name="Macdonald S."/>
            <person name="Ahmed S."/>
            <person name="Newling K."/>
        </authorList>
    </citation>
    <scope>NUCLEOTIDE SEQUENCE [LARGE SCALE GENOMIC DNA]</scope>
</reference>
<proteinExistence type="predicted"/>
<comment type="caution">
    <text evidence="1">The sequence shown here is derived from an EMBL/GenBank/DDBJ whole genome shotgun (WGS) entry which is preliminary data.</text>
</comment>
<accession>A0ABC8KM29</accession>
<protein>
    <submittedName>
        <fullName evidence="1">Uncharacterized protein</fullName>
    </submittedName>
</protein>
<dbReference type="EMBL" id="CAKOAT010258154">
    <property type="protein sequence ID" value="CAH8359038.1"/>
    <property type="molecule type" value="Genomic_DNA"/>
</dbReference>
<dbReference type="Proteomes" id="UP001642260">
    <property type="component" value="Unassembled WGS sequence"/>
</dbReference>